<dbReference type="PANTHER" id="PTHR24182">
    <property type="entry name" value="ANKYRIN REPEAT AND SOCS BOX CONTAINING 4"/>
    <property type="match status" value="1"/>
</dbReference>
<dbReference type="eggNOG" id="KOG0192">
    <property type="taxonomic scope" value="Eukaryota"/>
</dbReference>
<keyword evidence="1" id="KW-0040">ANK repeat</keyword>
<proteinExistence type="predicted"/>
<dbReference type="PANTHER" id="PTHR24182:SF13">
    <property type="entry name" value="LD18443P"/>
    <property type="match status" value="1"/>
</dbReference>
<dbReference type="RefSeq" id="XP_001300572.1">
    <property type="nucleotide sequence ID" value="XM_001300571.1"/>
</dbReference>
<feature type="repeat" description="ANK" evidence="1">
    <location>
        <begin position="344"/>
        <end position="376"/>
    </location>
</feature>
<dbReference type="InterPro" id="IPR036770">
    <property type="entry name" value="Ankyrin_rpt-contain_sf"/>
</dbReference>
<dbReference type="STRING" id="5722.A2G5D1"/>
<feature type="repeat" description="ANK" evidence="1">
    <location>
        <begin position="377"/>
        <end position="409"/>
    </location>
</feature>
<dbReference type="PRINTS" id="PR01415">
    <property type="entry name" value="ANKYRIN"/>
</dbReference>
<dbReference type="Pfam" id="PF12796">
    <property type="entry name" value="Ank_2"/>
    <property type="match status" value="2"/>
</dbReference>
<dbReference type="Pfam" id="PF11929">
    <property type="entry name" value="DUF3447"/>
    <property type="match status" value="1"/>
</dbReference>
<dbReference type="AlphaFoldDB" id="A2G5D1"/>
<dbReference type="PROSITE" id="PS50088">
    <property type="entry name" value="ANK_REPEAT"/>
    <property type="match status" value="4"/>
</dbReference>
<dbReference type="InterPro" id="IPR020683">
    <property type="entry name" value="DUF3447"/>
</dbReference>
<feature type="repeat" description="ANK" evidence="1">
    <location>
        <begin position="410"/>
        <end position="442"/>
    </location>
</feature>
<feature type="domain" description="DUF3447" evidence="2">
    <location>
        <begin position="198"/>
        <end position="272"/>
    </location>
</feature>
<dbReference type="SUPFAM" id="SSF48403">
    <property type="entry name" value="Ankyrin repeat"/>
    <property type="match status" value="1"/>
</dbReference>
<evidence type="ECO:0000313" key="4">
    <source>
        <dbReference type="Proteomes" id="UP000001542"/>
    </source>
</evidence>
<feature type="repeat" description="ANK" evidence="1">
    <location>
        <begin position="311"/>
        <end position="343"/>
    </location>
</feature>
<sequence>MSDQGINTNEYRELRSDYKYYIDSYNAMYRLKTENDDEINSIYEMIKTELIDSKKHYVQTIIRDVLNMILYNNRYTKSYLKLAKLIYDDNNVKEVHGINSISNFLFHKEYDIILDKTDNFKEIELNHRDIHSENPIYRAIMNDDIKNLIDFTERNEFDEDQKLKSKLYPYSKEGYSLLELCCYHGAVDCFKFLRTKCESEITDSCLQLSFLGGNPEIISECLKSKKPNKECMKYTIISHNIDFVTFLMNEHNIVIDLEWCGAYDNLESFLVYFDQIKDFNECFIHSTLFNIPPFSEYFFARIKDINIKNQDGQTPLHYAAMNNSKDTAELLISHGANINEKDKGERTPLHYAAMNNSKETAGVLFSHGANINEKDIDRQTPLHHAVMNNRKDTAELLISHGANINEKGKGERNPLHHAAMNNSKDTAELIISHGANINENDINGKTALRLAV</sequence>
<evidence type="ECO:0000259" key="2">
    <source>
        <dbReference type="Pfam" id="PF11929"/>
    </source>
</evidence>
<keyword evidence="4" id="KW-1185">Reference proteome</keyword>
<dbReference type="OrthoDB" id="1930691at2759"/>
<dbReference type="EMBL" id="DS114419">
    <property type="protein sequence ID" value="EAX87642.1"/>
    <property type="molecule type" value="Genomic_DNA"/>
</dbReference>
<organism evidence="3 4">
    <name type="scientific">Trichomonas vaginalis (strain ATCC PRA-98 / G3)</name>
    <dbReference type="NCBI Taxonomy" id="412133"/>
    <lineage>
        <taxon>Eukaryota</taxon>
        <taxon>Metamonada</taxon>
        <taxon>Parabasalia</taxon>
        <taxon>Trichomonadida</taxon>
        <taxon>Trichomonadidae</taxon>
        <taxon>Trichomonas</taxon>
    </lineage>
</organism>
<dbReference type="VEuPathDB" id="TrichDB:TVAG_226240"/>
<reference evidence="3" key="1">
    <citation type="submission" date="2006-10" db="EMBL/GenBank/DDBJ databases">
        <authorList>
            <person name="Amadeo P."/>
            <person name="Zhao Q."/>
            <person name="Wortman J."/>
            <person name="Fraser-Liggett C."/>
            <person name="Carlton J."/>
        </authorList>
    </citation>
    <scope>NUCLEOTIDE SEQUENCE</scope>
    <source>
        <strain evidence="3">G3</strain>
    </source>
</reference>
<dbReference type="KEGG" id="tva:4745294"/>
<accession>A2G5D1</accession>
<dbReference type="InParanoid" id="A2G5D1"/>
<evidence type="ECO:0000313" key="3">
    <source>
        <dbReference type="EMBL" id="EAX87642.1"/>
    </source>
</evidence>
<dbReference type="Gene3D" id="1.25.40.20">
    <property type="entry name" value="Ankyrin repeat-containing domain"/>
    <property type="match status" value="3"/>
</dbReference>
<reference evidence="3" key="2">
    <citation type="journal article" date="2007" name="Science">
        <title>Draft genome sequence of the sexually transmitted pathogen Trichomonas vaginalis.</title>
        <authorList>
            <person name="Carlton J.M."/>
            <person name="Hirt R.P."/>
            <person name="Silva J.C."/>
            <person name="Delcher A.L."/>
            <person name="Schatz M."/>
            <person name="Zhao Q."/>
            <person name="Wortman J.R."/>
            <person name="Bidwell S.L."/>
            <person name="Alsmark U.C.M."/>
            <person name="Besteiro S."/>
            <person name="Sicheritz-Ponten T."/>
            <person name="Noel C.J."/>
            <person name="Dacks J.B."/>
            <person name="Foster P.G."/>
            <person name="Simillion C."/>
            <person name="Van de Peer Y."/>
            <person name="Miranda-Saavedra D."/>
            <person name="Barton G.J."/>
            <person name="Westrop G.D."/>
            <person name="Mueller S."/>
            <person name="Dessi D."/>
            <person name="Fiori P.L."/>
            <person name="Ren Q."/>
            <person name="Paulsen I."/>
            <person name="Zhang H."/>
            <person name="Bastida-Corcuera F.D."/>
            <person name="Simoes-Barbosa A."/>
            <person name="Brown M.T."/>
            <person name="Hayes R.D."/>
            <person name="Mukherjee M."/>
            <person name="Okumura C.Y."/>
            <person name="Schneider R."/>
            <person name="Smith A.J."/>
            <person name="Vanacova S."/>
            <person name="Villalvazo M."/>
            <person name="Haas B.J."/>
            <person name="Pertea M."/>
            <person name="Feldblyum T.V."/>
            <person name="Utterback T.R."/>
            <person name="Shu C.L."/>
            <person name="Osoegawa K."/>
            <person name="de Jong P.J."/>
            <person name="Hrdy I."/>
            <person name="Horvathova L."/>
            <person name="Zubacova Z."/>
            <person name="Dolezal P."/>
            <person name="Malik S.B."/>
            <person name="Logsdon J.M. Jr."/>
            <person name="Henze K."/>
            <person name="Gupta A."/>
            <person name="Wang C.C."/>
            <person name="Dunne R.L."/>
            <person name="Upcroft J.A."/>
            <person name="Upcroft P."/>
            <person name="White O."/>
            <person name="Salzberg S.L."/>
            <person name="Tang P."/>
            <person name="Chiu C.-H."/>
            <person name="Lee Y.-S."/>
            <person name="Embley T.M."/>
            <person name="Coombs G.H."/>
            <person name="Mottram J.C."/>
            <person name="Tachezy J."/>
            <person name="Fraser-Liggett C.M."/>
            <person name="Johnson P.J."/>
        </authorList>
    </citation>
    <scope>NUCLEOTIDE SEQUENCE [LARGE SCALE GENOMIC DNA]</scope>
    <source>
        <strain evidence="3">G3</strain>
    </source>
</reference>
<gene>
    <name evidence="3" type="ORF">TVAG_226240</name>
</gene>
<dbReference type="InterPro" id="IPR002110">
    <property type="entry name" value="Ankyrin_rpt"/>
</dbReference>
<dbReference type="PROSITE" id="PS50297">
    <property type="entry name" value="ANK_REP_REGION"/>
    <property type="match status" value="4"/>
</dbReference>
<dbReference type="SMART" id="SM00248">
    <property type="entry name" value="ANK"/>
    <property type="match status" value="5"/>
</dbReference>
<dbReference type="VEuPathDB" id="TrichDB:TVAGG3_0233310"/>
<protein>
    <recommendedName>
        <fullName evidence="2">DUF3447 domain-containing protein</fullName>
    </recommendedName>
</protein>
<evidence type="ECO:0000256" key="1">
    <source>
        <dbReference type="PROSITE-ProRule" id="PRU00023"/>
    </source>
</evidence>
<dbReference type="Proteomes" id="UP000001542">
    <property type="component" value="Unassembled WGS sequence"/>
</dbReference>
<name>A2G5D1_TRIV3</name>
<dbReference type="SMR" id="A2G5D1"/>